<keyword evidence="2" id="KW-1185">Reference proteome</keyword>
<dbReference type="Proteomes" id="UP000694930">
    <property type="component" value="Chromosome 4"/>
</dbReference>
<feature type="compositionally biased region" description="Polar residues" evidence="1">
    <location>
        <begin position="1"/>
        <end position="10"/>
    </location>
</feature>
<proteinExistence type="predicted"/>
<evidence type="ECO:0000256" key="1">
    <source>
        <dbReference type="SAM" id="MobiDB-lite"/>
    </source>
</evidence>
<dbReference type="RefSeq" id="XP_015072628.1">
    <property type="nucleotide sequence ID" value="XM_015217142.1"/>
</dbReference>
<feature type="region of interest" description="Disordered" evidence="1">
    <location>
        <begin position="103"/>
        <end position="141"/>
    </location>
</feature>
<evidence type="ECO:0000313" key="3">
    <source>
        <dbReference type="RefSeq" id="XP_015072628.1"/>
    </source>
</evidence>
<sequence length="141" mass="15007">MNPPSFTGSSPIEDPENFIEKLKKKQKDPAPSSASASAPINKGEHHGKNSQNFGARPTKSQGSVSQGGSWASVCPRCGKHHSGKCLGQTGCYKCNQRGYFMKEFPKNKQGGGNPRNSARSSLNAPPERAVSRGTTFDIGGE</sequence>
<evidence type="ECO:0000313" key="2">
    <source>
        <dbReference type="Proteomes" id="UP000694930"/>
    </source>
</evidence>
<protein>
    <submittedName>
        <fullName evidence="3">Uncharacterized protein LOC107016786</fullName>
    </submittedName>
</protein>
<feature type="compositionally biased region" description="Low complexity" evidence="1">
    <location>
        <begin position="29"/>
        <end position="39"/>
    </location>
</feature>
<dbReference type="GeneID" id="107016786"/>
<reference evidence="2" key="1">
    <citation type="journal article" date="2014" name="Nat. Genet.">
        <title>The genome of the stress-tolerant wild tomato species Solanum pennellii.</title>
        <authorList>
            <person name="Bolger A."/>
            <person name="Scossa F."/>
            <person name="Bolger M.E."/>
            <person name="Lanz C."/>
            <person name="Maumus F."/>
            <person name="Tohge T."/>
            <person name="Quesneville H."/>
            <person name="Alseekh S."/>
            <person name="Sorensen I."/>
            <person name="Lichtenstein G."/>
            <person name="Fich E.A."/>
            <person name="Conte M."/>
            <person name="Keller H."/>
            <person name="Schneeberger K."/>
            <person name="Schwacke R."/>
            <person name="Ofner I."/>
            <person name="Vrebalov J."/>
            <person name="Xu Y."/>
            <person name="Osorio S."/>
            <person name="Aflitos S.A."/>
            <person name="Schijlen E."/>
            <person name="Jimenez-Gomez J.M."/>
            <person name="Ryngajllo M."/>
            <person name="Kimura S."/>
            <person name="Kumar R."/>
            <person name="Koenig D."/>
            <person name="Headland L.R."/>
            <person name="Maloof J.N."/>
            <person name="Sinha N."/>
            <person name="van Ham R.C."/>
            <person name="Lankhorst R.K."/>
            <person name="Mao L."/>
            <person name="Vogel A."/>
            <person name="Arsova B."/>
            <person name="Panstruga R."/>
            <person name="Fei Z."/>
            <person name="Rose J.K."/>
            <person name="Zamir D."/>
            <person name="Carrari F."/>
            <person name="Giovannoni J.J."/>
            <person name="Weigel D."/>
            <person name="Usadel B."/>
            <person name="Fernie A.R."/>
        </authorList>
    </citation>
    <scope>NUCLEOTIDE SEQUENCE [LARGE SCALE GENOMIC DNA]</scope>
    <source>
        <strain evidence="2">cv. LA0716</strain>
    </source>
</reference>
<gene>
    <name evidence="3" type="primary">LOC107016786</name>
</gene>
<feature type="compositionally biased region" description="Polar residues" evidence="1">
    <location>
        <begin position="114"/>
        <end position="123"/>
    </location>
</feature>
<name>A0ABM1GL19_SOLPN</name>
<feature type="compositionally biased region" description="Polar residues" evidence="1">
    <location>
        <begin position="49"/>
        <end position="69"/>
    </location>
</feature>
<feature type="region of interest" description="Disordered" evidence="1">
    <location>
        <begin position="1"/>
        <end position="73"/>
    </location>
</feature>
<reference evidence="3" key="2">
    <citation type="submission" date="2025-08" db="UniProtKB">
        <authorList>
            <consortium name="RefSeq"/>
        </authorList>
    </citation>
    <scope>IDENTIFICATION</scope>
</reference>
<accession>A0ABM1GL19</accession>
<organism evidence="2 3">
    <name type="scientific">Solanum pennellii</name>
    <name type="common">Tomato</name>
    <name type="synonym">Lycopersicon pennellii</name>
    <dbReference type="NCBI Taxonomy" id="28526"/>
    <lineage>
        <taxon>Eukaryota</taxon>
        <taxon>Viridiplantae</taxon>
        <taxon>Streptophyta</taxon>
        <taxon>Embryophyta</taxon>
        <taxon>Tracheophyta</taxon>
        <taxon>Spermatophyta</taxon>
        <taxon>Magnoliopsida</taxon>
        <taxon>eudicotyledons</taxon>
        <taxon>Gunneridae</taxon>
        <taxon>Pentapetalae</taxon>
        <taxon>asterids</taxon>
        <taxon>lamiids</taxon>
        <taxon>Solanales</taxon>
        <taxon>Solanaceae</taxon>
        <taxon>Solanoideae</taxon>
        <taxon>Solaneae</taxon>
        <taxon>Solanum</taxon>
        <taxon>Solanum subgen. Lycopersicon</taxon>
    </lineage>
</organism>